<keyword evidence="2" id="KW-1185">Reference proteome</keyword>
<organism evidence="1 2">
    <name type="scientific">Lacimicrobium alkaliphilum</name>
    <dbReference type="NCBI Taxonomy" id="1526571"/>
    <lineage>
        <taxon>Bacteria</taxon>
        <taxon>Pseudomonadati</taxon>
        <taxon>Pseudomonadota</taxon>
        <taxon>Gammaproteobacteria</taxon>
        <taxon>Alteromonadales</taxon>
        <taxon>Alteromonadaceae</taxon>
        <taxon>Lacimicrobium</taxon>
    </lineage>
</organism>
<reference evidence="2" key="1">
    <citation type="journal article" date="2019" name="Int. J. Syst. Evol. Microbiol.">
        <title>The Global Catalogue of Microorganisms (GCM) 10K type strain sequencing project: providing services to taxonomists for standard genome sequencing and annotation.</title>
        <authorList>
            <consortium name="The Broad Institute Genomics Platform"/>
            <consortium name="The Broad Institute Genome Sequencing Center for Infectious Disease"/>
            <person name="Wu L."/>
            <person name="Ma J."/>
        </authorList>
    </citation>
    <scope>NUCLEOTIDE SEQUENCE [LARGE SCALE GENOMIC DNA]</scope>
    <source>
        <strain evidence="2">CGMCC 1.12923</strain>
    </source>
</reference>
<protein>
    <recommendedName>
        <fullName evidence="3">Peptidase M48 domain-containing protein</fullName>
    </recommendedName>
</protein>
<dbReference type="Proteomes" id="UP000614272">
    <property type="component" value="Unassembled WGS sequence"/>
</dbReference>
<proteinExistence type="predicted"/>
<evidence type="ECO:0000313" key="1">
    <source>
        <dbReference type="EMBL" id="GGD73207.1"/>
    </source>
</evidence>
<name>A0ABQ1RNS9_9ALTE</name>
<evidence type="ECO:0008006" key="3">
    <source>
        <dbReference type="Google" id="ProtNLM"/>
    </source>
</evidence>
<evidence type="ECO:0000313" key="2">
    <source>
        <dbReference type="Proteomes" id="UP000614272"/>
    </source>
</evidence>
<dbReference type="EMBL" id="BMGJ01000014">
    <property type="protein sequence ID" value="GGD73207.1"/>
    <property type="molecule type" value="Genomic_DNA"/>
</dbReference>
<gene>
    <name evidence="1" type="ORF">GCM10011357_30340</name>
</gene>
<comment type="caution">
    <text evidence="1">The sequence shown here is derived from an EMBL/GenBank/DDBJ whole genome shotgun (WGS) entry which is preliminary data.</text>
</comment>
<sequence>MEICGNASRGEYHNSLSALKRIIPVVGGGEATALLSEVAQGICGCHQSEGFWLTGEAIKLDADQLALLKQCAEQTSAHFQAEQPLILVALLEQPDLPPYMVRIINGVGVLFAHPTHFQRHILTHELTHAIAATGHHFLDESLAHYAESEIADQPGVTELSAIEILSLLQNTGISAFQDLPPQKVNHCYQQGAALIHWLARQTSTSMVYQFYCDYHLVTANTSVHKAIESFFGVEISQLDRSDVTHSRHADRCVEQAAKLLNEYYFSGRLNEIDDHVNTLMQRANTLTLPQQLALIRGLFSRTCYCQNSTDQDRATVLALAARYLEQQDNEDATTFSITIIIACLKMSTAASYIEIQELATQINQRFDQGLHCYPNDGELNLMKAKSLHDTPEAQGGDKNLAKSFFTKASEDTEFGQCIRLLIARYQEEA</sequence>
<accession>A0ABQ1RNS9</accession>